<name>A0A0D8FQ46_9ACTN</name>
<sequence length="303" mass="33249">MQVTVPERFAHLVEHFPKLPILVQPSGRPWDDRMAKTTFFVPDYMSGRAGVANLAKMPALEVVQILSAGVDNVRDAIPNGVTLCNAKGVHDAATAEMAVTLTLASLRGLGRFRDLQREARWDNQSFSSLADRNVLVIGYGSIGAAIEQRLNGFEAQITRVARVGRVTPVVYGFDELDELIPKADIIILIVPLTQQTKGMVNEHFLERMHDGALLVNVARGAVVDTQALIRTLATGRIAAALDVTDPEPLPSTSPLWQMENCLITPHVGGDTDAFHRRAEQLLTRNIDRYTKGLPLLNVINGEY</sequence>
<dbReference type="SUPFAM" id="SSF52283">
    <property type="entry name" value="Formate/glycerate dehydrogenase catalytic domain-like"/>
    <property type="match status" value="1"/>
</dbReference>
<evidence type="ECO:0000256" key="2">
    <source>
        <dbReference type="ARBA" id="ARBA00023002"/>
    </source>
</evidence>
<evidence type="ECO:0000259" key="5">
    <source>
        <dbReference type="Pfam" id="PF00389"/>
    </source>
</evidence>
<evidence type="ECO:0000256" key="3">
    <source>
        <dbReference type="ARBA" id="ARBA00023027"/>
    </source>
</evidence>
<dbReference type="CDD" id="cd12166">
    <property type="entry name" value="2-Hacid_dh_7"/>
    <property type="match status" value="1"/>
</dbReference>
<evidence type="ECO:0000256" key="4">
    <source>
        <dbReference type="RuleBase" id="RU003719"/>
    </source>
</evidence>
<dbReference type="InterPro" id="IPR006140">
    <property type="entry name" value="D-isomer_DH_NAD-bd"/>
</dbReference>
<dbReference type="PANTHER" id="PTHR43333">
    <property type="entry name" value="2-HACID_DH_C DOMAIN-CONTAINING PROTEIN"/>
    <property type="match status" value="1"/>
</dbReference>
<comment type="caution">
    <text evidence="7">The sequence shown here is derived from an EMBL/GenBank/DDBJ whole genome shotgun (WGS) entry which is preliminary data.</text>
</comment>
<dbReference type="Gene3D" id="3.40.50.720">
    <property type="entry name" value="NAD(P)-binding Rossmann-like Domain"/>
    <property type="match status" value="2"/>
</dbReference>
<dbReference type="OrthoDB" id="4324715at2"/>
<dbReference type="eggNOG" id="COG0111">
    <property type="taxonomic scope" value="Bacteria"/>
</dbReference>
<evidence type="ECO:0000259" key="6">
    <source>
        <dbReference type="Pfam" id="PF02826"/>
    </source>
</evidence>
<dbReference type="GO" id="GO:0016618">
    <property type="term" value="F:hydroxypyruvate reductase [NAD(P)H] activity"/>
    <property type="evidence" value="ECO:0007669"/>
    <property type="project" value="UniProtKB-EC"/>
</dbReference>
<evidence type="ECO:0000313" key="8">
    <source>
        <dbReference type="Proteomes" id="UP000032336"/>
    </source>
</evidence>
<dbReference type="InterPro" id="IPR006139">
    <property type="entry name" value="D-isomer_2_OHA_DH_cat_dom"/>
</dbReference>
<dbReference type="AlphaFoldDB" id="A0A0D8FQ46"/>
<keyword evidence="8" id="KW-1185">Reference proteome</keyword>
<dbReference type="SUPFAM" id="SSF51735">
    <property type="entry name" value="NAD(P)-binding Rossmann-fold domains"/>
    <property type="match status" value="1"/>
</dbReference>
<accession>A0A0D8FQ46</accession>
<dbReference type="EMBL" id="JXUW01000042">
    <property type="protein sequence ID" value="KJE75420.1"/>
    <property type="molecule type" value="Genomic_DNA"/>
</dbReference>
<keyword evidence="3" id="KW-0520">NAD</keyword>
<dbReference type="GeneID" id="78373798"/>
<dbReference type="PROSITE" id="PS00670">
    <property type="entry name" value="D_2_HYDROXYACID_DH_2"/>
    <property type="match status" value="1"/>
</dbReference>
<keyword evidence="2 4" id="KW-0560">Oxidoreductase</keyword>
<dbReference type="Proteomes" id="UP000032336">
    <property type="component" value="Unassembled WGS sequence"/>
</dbReference>
<keyword evidence="7" id="KW-0670">Pyruvate</keyword>
<dbReference type="InterPro" id="IPR029753">
    <property type="entry name" value="D-isomer_DH_CS"/>
</dbReference>
<protein>
    <submittedName>
        <fullName evidence="7">Hydroxypyruvate reductase</fullName>
        <ecNumber evidence="7">1.1.1.81</ecNumber>
    </submittedName>
</protein>
<dbReference type="InterPro" id="IPR036291">
    <property type="entry name" value="NAD(P)-bd_dom_sf"/>
</dbReference>
<dbReference type="Pfam" id="PF02826">
    <property type="entry name" value="2-Hacid_dh_C"/>
    <property type="match status" value="1"/>
</dbReference>
<feature type="domain" description="D-isomer specific 2-hydroxyacid dehydrogenase NAD-binding" evidence="6">
    <location>
        <begin position="100"/>
        <end position="268"/>
    </location>
</feature>
<dbReference type="Pfam" id="PF00389">
    <property type="entry name" value="2-Hacid_dh"/>
    <property type="match status" value="1"/>
</dbReference>
<dbReference type="STRING" id="1121877.FEAC_28300"/>
<feature type="domain" description="D-isomer specific 2-hydroxyacid dehydrogenase catalytic" evidence="5">
    <location>
        <begin position="54"/>
        <end position="300"/>
    </location>
</feature>
<dbReference type="PROSITE" id="PS00671">
    <property type="entry name" value="D_2_HYDROXYACID_DH_3"/>
    <property type="match status" value="1"/>
</dbReference>
<evidence type="ECO:0000256" key="1">
    <source>
        <dbReference type="ARBA" id="ARBA00005854"/>
    </source>
</evidence>
<dbReference type="EC" id="1.1.1.81" evidence="7"/>
<evidence type="ECO:0000313" key="7">
    <source>
        <dbReference type="EMBL" id="KJE75420.1"/>
    </source>
</evidence>
<organism evidence="7 8">
    <name type="scientific">Ferrimicrobium acidiphilum DSM 19497</name>
    <dbReference type="NCBI Taxonomy" id="1121877"/>
    <lineage>
        <taxon>Bacteria</taxon>
        <taxon>Bacillati</taxon>
        <taxon>Actinomycetota</taxon>
        <taxon>Acidimicrobiia</taxon>
        <taxon>Acidimicrobiales</taxon>
        <taxon>Acidimicrobiaceae</taxon>
        <taxon>Ferrimicrobium</taxon>
    </lineage>
</organism>
<gene>
    <name evidence="7" type="ORF">FEAC_28300</name>
</gene>
<dbReference type="RefSeq" id="WP_035391294.1">
    <property type="nucleotide sequence ID" value="NZ_JQKF01000042.1"/>
</dbReference>
<reference evidence="7 8" key="1">
    <citation type="submission" date="2015-01" db="EMBL/GenBank/DDBJ databases">
        <title>Draft genome of the acidophilic iron oxidizer Ferrimicrobium acidiphilum strain T23.</title>
        <authorList>
            <person name="Poehlein A."/>
            <person name="Eisen S."/>
            <person name="Schloemann M."/>
            <person name="Johnson B.D."/>
            <person name="Daniel R."/>
            <person name="Muehling M."/>
        </authorList>
    </citation>
    <scope>NUCLEOTIDE SEQUENCE [LARGE SCALE GENOMIC DNA]</scope>
    <source>
        <strain evidence="7 8">T23</strain>
    </source>
</reference>
<dbReference type="PATRIC" id="fig|1121877.4.peg.3187"/>
<comment type="similarity">
    <text evidence="1 4">Belongs to the D-isomer specific 2-hydroxyacid dehydrogenase family.</text>
</comment>
<dbReference type="PANTHER" id="PTHR43333:SF1">
    <property type="entry name" value="D-ISOMER SPECIFIC 2-HYDROXYACID DEHYDROGENASE NAD-BINDING DOMAIN-CONTAINING PROTEIN"/>
    <property type="match status" value="1"/>
</dbReference>
<proteinExistence type="inferred from homology"/>
<dbReference type="GO" id="GO:0051287">
    <property type="term" value="F:NAD binding"/>
    <property type="evidence" value="ECO:0007669"/>
    <property type="project" value="InterPro"/>
</dbReference>